<dbReference type="PROSITE" id="PS51900">
    <property type="entry name" value="CB"/>
    <property type="match status" value="1"/>
</dbReference>
<dbReference type="InterPro" id="IPR013762">
    <property type="entry name" value="Integrase-like_cat_sf"/>
</dbReference>
<keyword evidence="2" id="KW-0229">DNA integration</keyword>
<dbReference type="Pfam" id="PF00589">
    <property type="entry name" value="Phage_integrase"/>
    <property type="match status" value="1"/>
</dbReference>
<accession>A0ABZ1BX39</accession>
<dbReference type="PANTHER" id="PTHR30629:SF2">
    <property type="entry name" value="PROPHAGE INTEGRASE INTS-RELATED"/>
    <property type="match status" value="1"/>
</dbReference>
<dbReference type="EMBL" id="CP141615">
    <property type="protein sequence ID" value="WRP17163.1"/>
    <property type="molecule type" value="Genomic_DNA"/>
</dbReference>
<evidence type="ECO:0000313" key="8">
    <source>
        <dbReference type="EMBL" id="WRP17163.1"/>
    </source>
</evidence>
<keyword evidence="4" id="KW-0233">DNA recombination</keyword>
<dbReference type="RefSeq" id="WP_324716435.1">
    <property type="nucleotide sequence ID" value="NZ_CP141615.1"/>
</dbReference>
<dbReference type="InterPro" id="IPR004107">
    <property type="entry name" value="Integrase_SAM-like_N"/>
</dbReference>
<dbReference type="InterPro" id="IPR010998">
    <property type="entry name" value="Integrase_recombinase_N"/>
</dbReference>
<reference evidence="8 9" key="1">
    <citation type="journal article" date="2024" name="Front. Microbiol.">
        <title>Novel thermophilic genera Geochorda gen. nov. and Carboxydochorda gen. nov. from the deep terrestrial subsurface reveal the ecophysiological diversity in the class Limnochordia.</title>
        <authorList>
            <person name="Karnachuk O.V."/>
            <person name="Lukina A.P."/>
            <person name="Avakyan M.R."/>
            <person name="Kadnikov V.V."/>
            <person name="Begmatov S."/>
            <person name="Beletsky A.V."/>
            <person name="Vlasova K.G."/>
            <person name="Novikov A.A."/>
            <person name="Shcherbakova V.A."/>
            <person name="Mardanov A.V."/>
            <person name="Ravin N.V."/>
        </authorList>
    </citation>
    <scope>NUCLEOTIDE SEQUENCE [LARGE SCALE GENOMIC DNA]</scope>
    <source>
        <strain evidence="8 9">L945</strain>
    </source>
</reference>
<evidence type="ECO:0000256" key="1">
    <source>
        <dbReference type="ARBA" id="ARBA00008857"/>
    </source>
</evidence>
<evidence type="ECO:0000256" key="3">
    <source>
        <dbReference type="ARBA" id="ARBA00023125"/>
    </source>
</evidence>
<proteinExistence type="inferred from homology"/>
<name>A0ABZ1BX39_9FIRM</name>
<keyword evidence="3 5" id="KW-0238">DNA-binding</keyword>
<evidence type="ECO:0000259" key="7">
    <source>
        <dbReference type="PROSITE" id="PS51900"/>
    </source>
</evidence>
<dbReference type="SUPFAM" id="SSF56349">
    <property type="entry name" value="DNA breaking-rejoining enzymes"/>
    <property type="match status" value="1"/>
</dbReference>
<dbReference type="InterPro" id="IPR002104">
    <property type="entry name" value="Integrase_catalytic"/>
</dbReference>
<dbReference type="CDD" id="cd01189">
    <property type="entry name" value="INT_ICEBs1_C_like"/>
    <property type="match status" value="1"/>
</dbReference>
<dbReference type="InterPro" id="IPR044068">
    <property type="entry name" value="CB"/>
</dbReference>
<feature type="domain" description="Core-binding (CB)" evidence="7">
    <location>
        <begin position="64"/>
        <end position="146"/>
    </location>
</feature>
<organism evidence="8 9">
    <name type="scientific">Carboxydichorda subterranea</name>
    <dbReference type="NCBI Taxonomy" id="3109565"/>
    <lineage>
        <taxon>Bacteria</taxon>
        <taxon>Bacillati</taxon>
        <taxon>Bacillota</taxon>
        <taxon>Limnochordia</taxon>
        <taxon>Limnochordales</taxon>
        <taxon>Geochordaceae</taxon>
        <taxon>Carboxydichorda</taxon>
    </lineage>
</organism>
<evidence type="ECO:0000259" key="6">
    <source>
        <dbReference type="PROSITE" id="PS51898"/>
    </source>
</evidence>
<sequence>MSITRLSDGRFRVRVYLGYEKDAKGRERRKLIDRICANEKEAKRLEAQLREELRRQEYVPPTRLTVAGFLDEWLEKSAKPSVKRRTYERYKQLVEKHLKPHLGALRLEKLEPRHVDGMLADLSGKIADRTRLHVYRCLHRAMEVAVRWRLVGRNVCDAVEPPKADDPEMVVLSAEEIDRLLQAAKEHHYHGTADSRFYCLYLAAVFTGMREGELFGLRWEDLDLEEGIAHVRQTVEQGGKHPVFGTPKNRKPRAVPLPPEVTDALKAWKVEQEIERAFYAQGYRDFGLVFTRPNGEPLSPSAFAHGPHQAIVEKAKLPKRLRFHDLRHTFASRALAAGANVRAISEILGHHDPGFTLRVYSHVLATDKAEASEKLANYLRSSPKKQEPGR</sequence>
<keyword evidence="9" id="KW-1185">Reference proteome</keyword>
<dbReference type="Proteomes" id="UP001332192">
    <property type="component" value="Chromosome"/>
</dbReference>
<dbReference type="InterPro" id="IPR050808">
    <property type="entry name" value="Phage_Integrase"/>
</dbReference>
<evidence type="ECO:0000256" key="5">
    <source>
        <dbReference type="PROSITE-ProRule" id="PRU01248"/>
    </source>
</evidence>
<dbReference type="Gene3D" id="1.10.443.10">
    <property type="entry name" value="Intergrase catalytic core"/>
    <property type="match status" value="1"/>
</dbReference>
<protein>
    <submittedName>
        <fullName evidence="8">Site-specific integrase</fullName>
    </submittedName>
</protein>
<evidence type="ECO:0000313" key="9">
    <source>
        <dbReference type="Proteomes" id="UP001332192"/>
    </source>
</evidence>
<gene>
    <name evidence="8" type="ORF">U7230_13910</name>
</gene>
<dbReference type="Gene3D" id="1.10.150.130">
    <property type="match status" value="1"/>
</dbReference>
<comment type="similarity">
    <text evidence="1">Belongs to the 'phage' integrase family.</text>
</comment>
<feature type="domain" description="Tyr recombinase" evidence="6">
    <location>
        <begin position="167"/>
        <end position="373"/>
    </location>
</feature>
<dbReference type="Pfam" id="PF14659">
    <property type="entry name" value="Phage_int_SAM_3"/>
    <property type="match status" value="1"/>
</dbReference>
<dbReference type="PROSITE" id="PS51898">
    <property type="entry name" value="TYR_RECOMBINASE"/>
    <property type="match status" value="1"/>
</dbReference>
<dbReference type="InterPro" id="IPR011010">
    <property type="entry name" value="DNA_brk_join_enz"/>
</dbReference>
<dbReference type="PANTHER" id="PTHR30629">
    <property type="entry name" value="PROPHAGE INTEGRASE"/>
    <property type="match status" value="1"/>
</dbReference>
<evidence type="ECO:0000256" key="2">
    <source>
        <dbReference type="ARBA" id="ARBA00022908"/>
    </source>
</evidence>
<evidence type="ECO:0000256" key="4">
    <source>
        <dbReference type="ARBA" id="ARBA00023172"/>
    </source>
</evidence>